<reference evidence="1" key="1">
    <citation type="submission" date="2015-06" db="UniProtKB">
        <authorList>
            <consortium name="EnsemblPlants"/>
        </authorList>
    </citation>
    <scope>IDENTIFICATION</scope>
</reference>
<protein>
    <recommendedName>
        <fullName evidence="2">SIAH-type domain-containing protein</fullName>
    </recommendedName>
</protein>
<evidence type="ECO:0000313" key="1">
    <source>
        <dbReference type="EnsemblPlants" id="EMT12285"/>
    </source>
</evidence>
<name>M8BF07_AEGTA</name>
<dbReference type="GO" id="GO:0005737">
    <property type="term" value="C:cytoplasm"/>
    <property type="evidence" value="ECO:0007669"/>
    <property type="project" value="TreeGrafter"/>
</dbReference>
<dbReference type="EnsemblPlants" id="EMT12285">
    <property type="protein sequence ID" value="EMT12285"/>
    <property type="gene ID" value="F775_22410"/>
</dbReference>
<dbReference type="GO" id="GO:0061630">
    <property type="term" value="F:ubiquitin protein ligase activity"/>
    <property type="evidence" value="ECO:0007669"/>
    <property type="project" value="TreeGrafter"/>
</dbReference>
<organism evidence="1">
    <name type="scientific">Aegilops tauschii</name>
    <name type="common">Tausch's goatgrass</name>
    <name type="synonym">Aegilops squarrosa</name>
    <dbReference type="NCBI Taxonomy" id="37682"/>
    <lineage>
        <taxon>Eukaryota</taxon>
        <taxon>Viridiplantae</taxon>
        <taxon>Streptophyta</taxon>
        <taxon>Embryophyta</taxon>
        <taxon>Tracheophyta</taxon>
        <taxon>Spermatophyta</taxon>
        <taxon>Magnoliopsida</taxon>
        <taxon>Liliopsida</taxon>
        <taxon>Poales</taxon>
        <taxon>Poaceae</taxon>
        <taxon>BOP clade</taxon>
        <taxon>Pooideae</taxon>
        <taxon>Triticodae</taxon>
        <taxon>Triticeae</taxon>
        <taxon>Triticinae</taxon>
        <taxon>Aegilops</taxon>
    </lineage>
</organism>
<dbReference type="PANTHER" id="PTHR10315:SF165">
    <property type="entry name" value="RING-TYPE E3 UBIQUITIN TRANSFERASE"/>
    <property type="match status" value="1"/>
</dbReference>
<dbReference type="InterPro" id="IPR052088">
    <property type="entry name" value="E3_ubiquitin-ligase_SINA"/>
</dbReference>
<dbReference type="PANTHER" id="PTHR10315">
    <property type="entry name" value="E3 UBIQUITIN PROTEIN LIGASE SIAH"/>
    <property type="match status" value="1"/>
</dbReference>
<proteinExistence type="predicted"/>
<sequence length="243" mass="26783">MCTATGGYNQCIAIDKILESFCVPCSNAVYGCPEPACSFAGTTVKLLAHLTGDHKWKSKEVKYDFKFTLPVKEGTWVFHARGHAPLFLVKFTPAPPFGYVASILCVDPHATAERRFRCRLGSSCTAIGQQQSSDFQIRSTNLSDGLLFTENDGSSLFASSTRSITVSIAKIVRDKPMYGLGVLEVMYMFIELLFRFPKHRRVSAGQGNSDVCHVGDLYVSLKEGYAEESSVLLNKEPLITLTM</sequence>
<accession>M8BF07</accession>
<dbReference type="AlphaFoldDB" id="M8BF07"/>
<evidence type="ECO:0008006" key="2">
    <source>
        <dbReference type="Google" id="ProtNLM"/>
    </source>
</evidence>
<dbReference type="SUPFAM" id="SSF49599">
    <property type="entry name" value="TRAF domain-like"/>
    <property type="match status" value="1"/>
</dbReference>